<evidence type="ECO:0000313" key="4">
    <source>
        <dbReference type="Proteomes" id="UP000266633"/>
    </source>
</evidence>
<dbReference type="RefSeq" id="WP_024106445.1">
    <property type="nucleotide sequence ID" value="NZ_CP031560.1"/>
</dbReference>
<sequence length="124" mass="13354">MGNYSKAAIAAYSMIIESSLTPRDAWNEAIASVTESLSARKKGCPRATFLALAYCGYLKGVISHQTLQRHAVLASRAIAAADLVLSHPAATHRYLSDALGYVDKQGAYDIVIELAKNGFLTQPR</sequence>
<dbReference type="EMBL" id="QZDO01000014">
    <property type="protein sequence ID" value="RJL75711.1"/>
    <property type="molecule type" value="Genomic_DNA"/>
</dbReference>
<dbReference type="GeneID" id="49321363"/>
<dbReference type="Pfam" id="PF22399">
    <property type="entry name" value="DUF6979"/>
    <property type="match status" value="1"/>
</dbReference>
<dbReference type="AlphaFoldDB" id="A0AAP2D205"/>
<evidence type="ECO:0000313" key="2">
    <source>
        <dbReference type="EMBL" id="RJL75711.1"/>
    </source>
</evidence>
<gene>
    <name evidence="2" type="ORF">D5077_04450</name>
    <name evidence="1" type="ORF">DF213_13575</name>
</gene>
<dbReference type="Proteomes" id="UP000266633">
    <property type="component" value="Unassembled WGS sequence"/>
</dbReference>
<keyword evidence="4" id="KW-1185">Reference proteome</keyword>
<dbReference type="InterPro" id="IPR053917">
    <property type="entry name" value="DUF6979"/>
</dbReference>
<name>A0AAP2D205_9GAMM</name>
<protein>
    <submittedName>
        <fullName evidence="1">Uncharacterized protein</fullName>
    </submittedName>
</protein>
<evidence type="ECO:0000313" key="1">
    <source>
        <dbReference type="EMBL" id="PWD72165.1"/>
    </source>
</evidence>
<dbReference type="EMBL" id="QESZ01000019">
    <property type="protein sequence ID" value="PWD72165.1"/>
    <property type="molecule type" value="Genomic_DNA"/>
</dbReference>
<evidence type="ECO:0000313" key="3">
    <source>
        <dbReference type="Proteomes" id="UP000245055"/>
    </source>
</evidence>
<reference evidence="1 3" key="1">
    <citation type="submission" date="2018-05" db="EMBL/GenBank/DDBJ databases">
        <title>Genomic diversity of pathogens causing Blackleg of Potato in Pakistan.</title>
        <authorList>
            <person name="Sarfraz S."/>
            <person name="Riaz K."/>
            <person name="Oulghazi S."/>
            <person name="Cigna J."/>
            <person name="Sahi S.T."/>
            <person name="Khan S.H."/>
            <person name="Hameed A."/>
            <person name="Faure D."/>
        </authorList>
    </citation>
    <scope>NUCLEOTIDE SEQUENCE [LARGE SCALE GENOMIC DNA]</scope>
    <source>
        <strain evidence="1 3">SS70</strain>
    </source>
</reference>
<accession>A0AAP2D205</accession>
<reference evidence="2 4" key="2">
    <citation type="submission" date="2018-09" db="EMBL/GenBank/DDBJ databases">
        <title>Phylogenetic diversity of Pectobacterium and Dickeya strains causing blackleg disease of potato in Morocco.</title>
        <authorList>
            <person name="Oulghazi S."/>
            <person name="Moumni M."/>
            <person name="Faure D."/>
        </authorList>
    </citation>
    <scope>NUCLEOTIDE SEQUENCE [LARGE SCALE GENOMIC DNA]</scope>
    <source>
        <strain evidence="2 4">S4.16.03.LID</strain>
    </source>
</reference>
<dbReference type="Proteomes" id="UP000245055">
    <property type="component" value="Unassembled WGS sequence"/>
</dbReference>
<organism evidence="1 3">
    <name type="scientific">Dickeya dianthicola</name>
    <dbReference type="NCBI Taxonomy" id="204039"/>
    <lineage>
        <taxon>Bacteria</taxon>
        <taxon>Pseudomonadati</taxon>
        <taxon>Pseudomonadota</taxon>
        <taxon>Gammaproteobacteria</taxon>
        <taxon>Enterobacterales</taxon>
        <taxon>Pectobacteriaceae</taxon>
        <taxon>Dickeya</taxon>
    </lineage>
</organism>
<comment type="caution">
    <text evidence="1">The sequence shown here is derived from an EMBL/GenBank/DDBJ whole genome shotgun (WGS) entry which is preliminary data.</text>
</comment>
<proteinExistence type="predicted"/>